<organism evidence="1 2">
    <name type="scientific">Sorangium cellulosum</name>
    <name type="common">Polyangium cellulosum</name>
    <dbReference type="NCBI Taxonomy" id="56"/>
    <lineage>
        <taxon>Bacteria</taxon>
        <taxon>Pseudomonadati</taxon>
        <taxon>Myxococcota</taxon>
        <taxon>Polyangia</taxon>
        <taxon>Polyangiales</taxon>
        <taxon>Polyangiaceae</taxon>
        <taxon>Sorangium</taxon>
    </lineage>
</organism>
<dbReference type="Proteomes" id="UP000075515">
    <property type="component" value="Unassembled WGS sequence"/>
</dbReference>
<dbReference type="InterPro" id="IPR043857">
    <property type="entry name" value="DUF5819"/>
</dbReference>
<dbReference type="EMBL" id="JEMC01004173">
    <property type="protein sequence ID" value="KYF75163.1"/>
    <property type="molecule type" value="Genomic_DNA"/>
</dbReference>
<comment type="caution">
    <text evidence="1">The sequence shown here is derived from an EMBL/GenBank/DDBJ whole genome shotgun (WGS) entry which is preliminary data.</text>
</comment>
<reference evidence="1 2" key="1">
    <citation type="submission" date="2014-02" db="EMBL/GenBank/DDBJ databases">
        <title>The small core and large imbalanced accessory genome model reveals a collaborative survival strategy of Sorangium cellulosum strains in nature.</title>
        <authorList>
            <person name="Han K."/>
            <person name="Peng R."/>
            <person name="Blom J."/>
            <person name="Li Y.-Z."/>
        </authorList>
    </citation>
    <scope>NUCLEOTIDE SEQUENCE [LARGE SCALE GENOMIC DNA]</scope>
    <source>
        <strain evidence="1 2">So0149</strain>
    </source>
</reference>
<evidence type="ECO:0000313" key="2">
    <source>
        <dbReference type="Proteomes" id="UP000075515"/>
    </source>
</evidence>
<sequence length="262" mass="28961">MRRTLRVLSTSAPALLAAALAFHFAMTLSYLTPQNPLKLRFARLIDGYMHPFLQQNWHLFAPDPITDTRVLMVACRLRQPDGGATETGWIDITTPYWEAHLDDRLGPAARLGRSVTGAARLIYSADPTSLQMAKKLEEHRARAQAGGGGAEAPEEQVVDRLRDEVKKEQDAGFQLGKIVLERAGSAHCDSLFGPNRTAAVRMRMAVLKFPRFSRRDLPDSRGAMTYYDFDWAPVQAVAPLGAAAGDDRRPPVALRAAALEER</sequence>
<gene>
    <name evidence="1" type="ORF">BE18_19515</name>
</gene>
<dbReference type="Pfam" id="PF19136">
    <property type="entry name" value="DUF5819"/>
    <property type="match status" value="1"/>
</dbReference>
<protein>
    <submittedName>
        <fullName evidence="1">Uncharacterized protein</fullName>
    </submittedName>
</protein>
<accession>A0A150S2P3</accession>
<dbReference type="AlphaFoldDB" id="A0A150S2P3"/>
<evidence type="ECO:0000313" key="1">
    <source>
        <dbReference type="EMBL" id="KYF75163.1"/>
    </source>
</evidence>
<proteinExistence type="predicted"/>
<name>A0A150S2P3_SORCE</name>